<name>A0A559IEH5_9BACL</name>
<gene>
    <name evidence="1" type="ORF">FPZ44_24285</name>
</gene>
<comment type="caution">
    <text evidence="1">The sequence shown here is derived from an EMBL/GenBank/DDBJ whole genome shotgun (WGS) entry which is preliminary data.</text>
</comment>
<evidence type="ECO:0000313" key="2">
    <source>
        <dbReference type="Proteomes" id="UP000318102"/>
    </source>
</evidence>
<reference evidence="1 2" key="1">
    <citation type="submission" date="2019-07" db="EMBL/GenBank/DDBJ databases">
        <authorList>
            <person name="Kim J."/>
        </authorList>
    </citation>
    <scope>NUCLEOTIDE SEQUENCE [LARGE SCALE GENOMIC DNA]</scope>
    <source>
        <strain evidence="1 2">N4</strain>
    </source>
</reference>
<proteinExistence type="predicted"/>
<sequence length="369" mass="43764">MNKLSDQLNYTLVNIEERMELVMKIVVENDKQLVDYYDNHYNPHINQTGLLSENTRVAKDLESLASYLLYAKDSDASDDTITDYRQKRNNNREASIEKLMKVREVRKETNRSIIKTPKIKINDRDRARYPELAETGKVIKRITHLINSGIDSTGRKLTVSEIKKLKWIRTDIQKDEIAVKNELKGYIRFQNITKSDPDFHQMEFIRFDDVETMRVLLEDYAELKEYSCDDTFGYLKIIMFVFEELIEMTEINDYMKDILVWKVEGQSYDDMIVSLKEKYNIKMTKPRLSKITRETIPTMIADTYRQKREDWIYTYVLRGEYKTCSCCKNNYLATKKYFSPNKRSKSGLRPICKNCRKDKYQNDSVAKSE</sequence>
<dbReference type="EMBL" id="VNJK01000006">
    <property type="protein sequence ID" value="TVX86061.1"/>
    <property type="molecule type" value="Genomic_DNA"/>
</dbReference>
<keyword evidence="2" id="KW-1185">Reference proteome</keyword>
<organism evidence="1 2">
    <name type="scientific">Paenibacillus agilis</name>
    <dbReference type="NCBI Taxonomy" id="3020863"/>
    <lineage>
        <taxon>Bacteria</taxon>
        <taxon>Bacillati</taxon>
        <taxon>Bacillota</taxon>
        <taxon>Bacilli</taxon>
        <taxon>Bacillales</taxon>
        <taxon>Paenibacillaceae</taxon>
        <taxon>Paenibacillus</taxon>
    </lineage>
</organism>
<dbReference type="OrthoDB" id="2406402at2"/>
<dbReference type="AlphaFoldDB" id="A0A559IEH5"/>
<accession>A0A559IEH5</accession>
<dbReference type="Proteomes" id="UP000318102">
    <property type="component" value="Unassembled WGS sequence"/>
</dbReference>
<evidence type="ECO:0000313" key="1">
    <source>
        <dbReference type="EMBL" id="TVX86061.1"/>
    </source>
</evidence>
<dbReference type="RefSeq" id="WP_144994858.1">
    <property type="nucleotide sequence ID" value="NZ_VNJK01000006.1"/>
</dbReference>
<protein>
    <submittedName>
        <fullName evidence="1">Uncharacterized protein</fullName>
    </submittedName>
</protein>